<proteinExistence type="predicted"/>
<keyword evidence="3" id="KW-1185">Reference proteome</keyword>
<dbReference type="InterPro" id="IPR032799">
    <property type="entry name" value="TAXi_C"/>
</dbReference>
<dbReference type="PANTHER" id="PTHR33527:SF53">
    <property type="entry name" value="OS10G0561000 PROTEIN"/>
    <property type="match status" value="1"/>
</dbReference>
<reference evidence="2" key="2">
    <citation type="submission" date="2023-06" db="EMBL/GenBank/DDBJ databases">
        <authorList>
            <person name="Ma L."/>
            <person name="Liu K.-W."/>
            <person name="Li Z."/>
            <person name="Hsiao Y.-Y."/>
            <person name="Qi Y."/>
            <person name="Fu T."/>
            <person name="Tang G."/>
            <person name="Zhang D."/>
            <person name="Sun W.-H."/>
            <person name="Liu D.-K."/>
            <person name="Li Y."/>
            <person name="Chen G.-Z."/>
            <person name="Liu X.-D."/>
            <person name="Liao X.-Y."/>
            <person name="Jiang Y.-T."/>
            <person name="Yu X."/>
            <person name="Hao Y."/>
            <person name="Huang J."/>
            <person name="Zhao X.-W."/>
            <person name="Ke S."/>
            <person name="Chen Y.-Y."/>
            <person name="Wu W.-L."/>
            <person name="Hsu J.-L."/>
            <person name="Lin Y.-F."/>
            <person name="Huang M.-D."/>
            <person name="Li C.-Y."/>
            <person name="Huang L."/>
            <person name="Wang Z.-W."/>
            <person name="Zhao X."/>
            <person name="Zhong W.-Y."/>
            <person name="Peng D.-H."/>
            <person name="Ahmad S."/>
            <person name="Lan S."/>
            <person name="Zhang J.-S."/>
            <person name="Tsai W.-C."/>
            <person name="Van De Peer Y."/>
            <person name="Liu Z.-J."/>
        </authorList>
    </citation>
    <scope>NUCLEOTIDE SEQUENCE</scope>
    <source>
        <strain evidence="2">CP</strain>
        <tissue evidence="2">Leaves</tissue>
    </source>
</reference>
<dbReference type="PANTHER" id="PTHR33527">
    <property type="entry name" value="OS07G0274300 PROTEIN"/>
    <property type="match status" value="1"/>
</dbReference>
<evidence type="ECO:0000313" key="2">
    <source>
        <dbReference type="EMBL" id="KAK1289280.1"/>
    </source>
</evidence>
<dbReference type="AlphaFoldDB" id="A0AAV9CKJ3"/>
<keyword evidence="2" id="KW-0645">Protease</keyword>
<evidence type="ECO:0000313" key="3">
    <source>
        <dbReference type="Proteomes" id="UP001180020"/>
    </source>
</evidence>
<dbReference type="EMBL" id="JAUJYO010000018">
    <property type="protein sequence ID" value="KAK1289280.1"/>
    <property type="molecule type" value="Genomic_DNA"/>
</dbReference>
<organism evidence="2 3">
    <name type="scientific">Acorus calamus</name>
    <name type="common">Sweet flag</name>
    <dbReference type="NCBI Taxonomy" id="4465"/>
    <lineage>
        <taxon>Eukaryota</taxon>
        <taxon>Viridiplantae</taxon>
        <taxon>Streptophyta</taxon>
        <taxon>Embryophyta</taxon>
        <taxon>Tracheophyta</taxon>
        <taxon>Spermatophyta</taxon>
        <taxon>Magnoliopsida</taxon>
        <taxon>Liliopsida</taxon>
        <taxon>Acoraceae</taxon>
        <taxon>Acorus</taxon>
    </lineage>
</organism>
<dbReference type="Proteomes" id="UP001180020">
    <property type="component" value="Unassembled WGS sequence"/>
</dbReference>
<keyword evidence="2" id="KW-0378">Hydrolase</keyword>
<name>A0AAV9CKJ3_ACOCL</name>
<evidence type="ECO:0000259" key="1">
    <source>
        <dbReference type="Pfam" id="PF14541"/>
    </source>
</evidence>
<dbReference type="GO" id="GO:0006508">
    <property type="term" value="P:proteolysis"/>
    <property type="evidence" value="ECO:0007669"/>
    <property type="project" value="UniProtKB-KW"/>
</dbReference>
<reference evidence="2" key="1">
    <citation type="journal article" date="2023" name="Nat. Commun.">
        <title>Diploid and tetraploid genomes of Acorus and the evolution of monocots.</title>
        <authorList>
            <person name="Ma L."/>
            <person name="Liu K.W."/>
            <person name="Li Z."/>
            <person name="Hsiao Y.Y."/>
            <person name="Qi Y."/>
            <person name="Fu T."/>
            <person name="Tang G.D."/>
            <person name="Zhang D."/>
            <person name="Sun W.H."/>
            <person name="Liu D.K."/>
            <person name="Li Y."/>
            <person name="Chen G.Z."/>
            <person name="Liu X.D."/>
            <person name="Liao X.Y."/>
            <person name="Jiang Y.T."/>
            <person name="Yu X."/>
            <person name="Hao Y."/>
            <person name="Huang J."/>
            <person name="Zhao X.W."/>
            <person name="Ke S."/>
            <person name="Chen Y.Y."/>
            <person name="Wu W.L."/>
            <person name="Hsu J.L."/>
            <person name="Lin Y.F."/>
            <person name="Huang M.D."/>
            <person name="Li C.Y."/>
            <person name="Huang L."/>
            <person name="Wang Z.W."/>
            <person name="Zhao X."/>
            <person name="Zhong W.Y."/>
            <person name="Peng D.H."/>
            <person name="Ahmad S."/>
            <person name="Lan S."/>
            <person name="Zhang J.S."/>
            <person name="Tsai W.C."/>
            <person name="Van de Peer Y."/>
            <person name="Liu Z.J."/>
        </authorList>
    </citation>
    <scope>NUCLEOTIDE SEQUENCE</scope>
    <source>
        <strain evidence="2">CP</strain>
    </source>
</reference>
<dbReference type="InterPro" id="IPR021109">
    <property type="entry name" value="Peptidase_aspartic_dom_sf"/>
</dbReference>
<protein>
    <submittedName>
        <fullName evidence="2">Protein ASPARTIC PROTEASE IN GUARD CELL 1</fullName>
    </submittedName>
</protein>
<accession>A0AAV9CKJ3</accession>
<comment type="caution">
    <text evidence="2">The sequence shown here is derived from an EMBL/GenBank/DDBJ whole genome shotgun (WGS) entry which is preliminary data.</text>
</comment>
<dbReference type="SUPFAM" id="SSF50630">
    <property type="entry name" value="Acid proteases"/>
    <property type="match status" value="1"/>
</dbReference>
<dbReference type="GO" id="GO:0008233">
    <property type="term" value="F:peptidase activity"/>
    <property type="evidence" value="ECO:0007669"/>
    <property type="project" value="UniProtKB-KW"/>
</dbReference>
<dbReference type="Gene3D" id="2.40.70.10">
    <property type="entry name" value="Acid Proteases"/>
    <property type="match status" value="1"/>
</dbReference>
<feature type="domain" description="Xylanase inhibitor C-terminal" evidence="1">
    <location>
        <begin position="111"/>
        <end position="175"/>
    </location>
</feature>
<dbReference type="Pfam" id="PF14541">
    <property type="entry name" value="TAXi_C"/>
    <property type="match status" value="1"/>
</dbReference>
<sequence length="298" mass="32907">MATINVDDLMSFHTIGISLYLCLVRRLGTPPNSAKRTLAFWLWLEHVGLACNNLTRHISSRPDLDMARFVVEAESCINVIMRDDNDDEEEMGSVPFTVSLAADERGWCAWLSAEAYESLREAFKKGTRALPVAEGVALFDTCYDLSRRESVEVPTVAFHFVGGKSLALPAKNYLDGSGSGLILGPSPHARPKWARSDWPVSPLMGRWGGRPVRSNAINVSHKIMAASMTCETYSHGYGFQSPERKMKKHKKKPIPPLHILTRPDSTSHNPPKTLPAPAVLTTAKSLMTSPLDLINLLT</sequence>
<gene>
    <name evidence="2" type="primary">ASPG1</name>
    <name evidence="2" type="ORF">QJS10_CPB18g01296</name>
</gene>